<dbReference type="Proteomes" id="UP000708208">
    <property type="component" value="Unassembled WGS sequence"/>
</dbReference>
<gene>
    <name evidence="1" type="ORF">AFUS01_LOCUS22859</name>
</gene>
<keyword evidence="2" id="KW-1185">Reference proteome</keyword>
<dbReference type="EMBL" id="CAJVCH010269767">
    <property type="protein sequence ID" value="CAG7734472.1"/>
    <property type="molecule type" value="Genomic_DNA"/>
</dbReference>
<evidence type="ECO:0000313" key="2">
    <source>
        <dbReference type="Proteomes" id="UP000708208"/>
    </source>
</evidence>
<accession>A0A8J2KAZ4</accession>
<evidence type="ECO:0000313" key="1">
    <source>
        <dbReference type="EMBL" id="CAG7734472.1"/>
    </source>
</evidence>
<organism evidence="1 2">
    <name type="scientific">Allacma fusca</name>
    <dbReference type="NCBI Taxonomy" id="39272"/>
    <lineage>
        <taxon>Eukaryota</taxon>
        <taxon>Metazoa</taxon>
        <taxon>Ecdysozoa</taxon>
        <taxon>Arthropoda</taxon>
        <taxon>Hexapoda</taxon>
        <taxon>Collembola</taxon>
        <taxon>Symphypleona</taxon>
        <taxon>Sminthuridae</taxon>
        <taxon>Allacma</taxon>
    </lineage>
</organism>
<dbReference type="AlphaFoldDB" id="A0A8J2KAZ4"/>
<name>A0A8J2KAZ4_9HEXA</name>
<proteinExistence type="predicted"/>
<comment type="caution">
    <text evidence="1">The sequence shown here is derived from an EMBL/GenBank/DDBJ whole genome shotgun (WGS) entry which is preliminary data.</text>
</comment>
<sequence>MAKYQTVVREWNSVVRCGVHTYMVVNYEIHLIIVDIYKDQVVPGAVERIAKLRKNSQPVTYSVCVDTVDLGKYCTLVYLKTTQTNSSQSLWSTGVPSYKLLIFAGTDMKDT</sequence>
<protein>
    <submittedName>
        <fullName evidence="1">Uncharacterized protein</fullName>
    </submittedName>
</protein>
<reference evidence="1" key="1">
    <citation type="submission" date="2021-06" db="EMBL/GenBank/DDBJ databases">
        <authorList>
            <person name="Hodson N. C."/>
            <person name="Mongue J. A."/>
            <person name="Jaron S. K."/>
        </authorList>
    </citation>
    <scope>NUCLEOTIDE SEQUENCE</scope>
</reference>